<evidence type="ECO:0008006" key="3">
    <source>
        <dbReference type="Google" id="ProtNLM"/>
    </source>
</evidence>
<dbReference type="STRING" id="47427.A0A2H3EHD1"/>
<evidence type="ECO:0000313" key="1">
    <source>
        <dbReference type="EMBL" id="PBK98726.1"/>
    </source>
</evidence>
<sequence length="518" mass="59287">MSCLTCSNCGFVNDLPEPQLQTLKTIQSSDELVSQLLRGIRPPLDDDHALLDAEIAKLNQLWSLYDAQLEEIQSRRRPVLKGLENCRSIHAPIRRLPREILIEIFHLVCDSWWQDPKEIRSARTYNDSLDVSGPLWVLGHVCGLWRDTLHTSPVSWARNVDVSPPFSWHASEVLQTYLERTGKHPLNLRAVYYNDDNGMANNREIIYLIIQSCYHWKNVYLCTHPHYLRSISHLPSLQTIELYVVDDNSDYRFDICLDSPQLWRATIQGIHLARLPPTITHYSGCIDCEEDLHLLSHLPRLRTCYLLMGRPSVEFRLQAPMIMADLRHLYVDDADTLNVLIAPLLISLTISKSPPQGSACINSFLRRSGCHLESLSYSMRMSVFSSMPQALIGNILSSEACSTISRLKLELGEELDEVAGVLTPSSALPNLNHLILCLKTPAREWYLLRDMLRSRRDVGLIKSIELQFKGGGRERRNKYDRAVAEIRELNGDNLEMQIKNWNPPSQEHSSIFSYTVIE</sequence>
<proteinExistence type="predicted"/>
<dbReference type="EMBL" id="KZ293648">
    <property type="protein sequence ID" value="PBK98726.1"/>
    <property type="molecule type" value="Genomic_DNA"/>
</dbReference>
<dbReference type="Proteomes" id="UP000217790">
    <property type="component" value="Unassembled WGS sequence"/>
</dbReference>
<organism evidence="1 2">
    <name type="scientific">Armillaria gallica</name>
    <name type="common">Bulbous honey fungus</name>
    <name type="synonym">Armillaria bulbosa</name>
    <dbReference type="NCBI Taxonomy" id="47427"/>
    <lineage>
        <taxon>Eukaryota</taxon>
        <taxon>Fungi</taxon>
        <taxon>Dikarya</taxon>
        <taxon>Basidiomycota</taxon>
        <taxon>Agaricomycotina</taxon>
        <taxon>Agaricomycetes</taxon>
        <taxon>Agaricomycetidae</taxon>
        <taxon>Agaricales</taxon>
        <taxon>Marasmiineae</taxon>
        <taxon>Physalacriaceae</taxon>
        <taxon>Armillaria</taxon>
    </lineage>
</organism>
<accession>A0A2H3EHD1</accession>
<name>A0A2H3EHD1_ARMGA</name>
<dbReference type="OMA" id="WKNVYLC"/>
<reference evidence="2" key="1">
    <citation type="journal article" date="2017" name="Nat. Ecol. Evol.">
        <title>Genome expansion and lineage-specific genetic innovations in the forest pathogenic fungi Armillaria.</title>
        <authorList>
            <person name="Sipos G."/>
            <person name="Prasanna A.N."/>
            <person name="Walter M.C."/>
            <person name="O'Connor E."/>
            <person name="Balint B."/>
            <person name="Krizsan K."/>
            <person name="Kiss B."/>
            <person name="Hess J."/>
            <person name="Varga T."/>
            <person name="Slot J."/>
            <person name="Riley R."/>
            <person name="Boka B."/>
            <person name="Rigling D."/>
            <person name="Barry K."/>
            <person name="Lee J."/>
            <person name="Mihaltcheva S."/>
            <person name="LaButti K."/>
            <person name="Lipzen A."/>
            <person name="Waldron R."/>
            <person name="Moloney N.M."/>
            <person name="Sperisen C."/>
            <person name="Kredics L."/>
            <person name="Vagvoelgyi C."/>
            <person name="Patrignani A."/>
            <person name="Fitzpatrick D."/>
            <person name="Nagy I."/>
            <person name="Doyle S."/>
            <person name="Anderson J.B."/>
            <person name="Grigoriev I.V."/>
            <person name="Gueldener U."/>
            <person name="Muensterkoetter M."/>
            <person name="Nagy L.G."/>
        </authorList>
    </citation>
    <scope>NUCLEOTIDE SEQUENCE [LARGE SCALE GENOMIC DNA]</scope>
    <source>
        <strain evidence="2">Ar21-2</strain>
    </source>
</reference>
<evidence type="ECO:0000313" key="2">
    <source>
        <dbReference type="Proteomes" id="UP000217790"/>
    </source>
</evidence>
<keyword evidence="2" id="KW-1185">Reference proteome</keyword>
<dbReference type="AlphaFoldDB" id="A0A2H3EHD1"/>
<dbReference type="InParanoid" id="A0A2H3EHD1"/>
<protein>
    <recommendedName>
        <fullName evidence="3">F-box domain-containing protein</fullName>
    </recommendedName>
</protein>
<dbReference type="OrthoDB" id="2846484at2759"/>
<gene>
    <name evidence="1" type="ORF">ARMGADRAFT_587455</name>
</gene>